<dbReference type="Pfam" id="PF00497">
    <property type="entry name" value="SBP_bac_3"/>
    <property type="match status" value="1"/>
</dbReference>
<dbReference type="GO" id="GO:0005576">
    <property type="term" value="C:extracellular region"/>
    <property type="evidence" value="ECO:0007669"/>
    <property type="project" value="TreeGrafter"/>
</dbReference>
<dbReference type="Gene3D" id="3.40.190.10">
    <property type="entry name" value="Periplasmic binding protein-like II"/>
    <property type="match status" value="2"/>
</dbReference>
<keyword evidence="2" id="KW-0813">Transport</keyword>
<keyword evidence="3" id="KW-0732">Signal</keyword>
<evidence type="ECO:0000256" key="1">
    <source>
        <dbReference type="ARBA" id="ARBA00010333"/>
    </source>
</evidence>
<proteinExistence type="inferred from homology"/>
<gene>
    <name evidence="6" type="ORF">F6J89_22220</name>
</gene>
<sequence length="363" mass="41916">MASFLFKLIVSLTLILSFIVLELRQVTEAAIFLPQPKFSLTTILPSSSSVLQNYFTGEIAQNNATNSNSDENWIIKDLKTNKILRFGIRLETYPVSYKDEISNEYKGFCTVFAQELKKSLETEFDIRKIELTQISIKNFSQGQDKNPRYQGVENKEVHIECGANTIPFEGEFTSLDKVEFSSPFLETKIKLLIPKKNIGKLTQKPSEFKVGVIEATTTKKRLTSAFQYKLITYKNKRKAIEDLKENKINAYASDGILLRGILNELEKQENGKYILLPEKENLSITSTFYPELYGLAFQKGNEEFKRIVNDTLKKKIIKEEIKKLEDKIRLWQSKKPQINWLNETQINIANYCDEILESMENNE</sequence>
<reference evidence="6" key="1">
    <citation type="submission" date="2019-11" db="EMBL/GenBank/DDBJ databases">
        <title>Genomic insights into an expanded diversity of filamentous marine cyanobacteria reveals the extraordinary biosynthetic potential of Moorea and Okeania.</title>
        <authorList>
            <person name="Ferreira Leao T."/>
            <person name="Wang M."/>
            <person name="Moss N."/>
            <person name="Da Silva R."/>
            <person name="Sanders J."/>
            <person name="Nurk S."/>
            <person name="Gurevich A."/>
            <person name="Humphrey G."/>
            <person name="Reher R."/>
            <person name="Zhu Q."/>
            <person name="Belda-Ferre P."/>
            <person name="Glukhov E."/>
            <person name="Rex R."/>
            <person name="Dorrestein P.C."/>
            <person name="Knight R."/>
            <person name="Pevzner P."/>
            <person name="Gerwick W.H."/>
            <person name="Gerwick L."/>
        </authorList>
    </citation>
    <scope>NUCLEOTIDE SEQUENCE</scope>
    <source>
        <strain evidence="6">SIO1C4</strain>
    </source>
</reference>
<dbReference type="GO" id="GO:0006865">
    <property type="term" value="P:amino acid transport"/>
    <property type="evidence" value="ECO:0007669"/>
    <property type="project" value="TreeGrafter"/>
</dbReference>
<evidence type="ECO:0000256" key="4">
    <source>
        <dbReference type="SAM" id="Coils"/>
    </source>
</evidence>
<keyword evidence="4" id="KW-0175">Coiled coil</keyword>
<dbReference type="InterPro" id="IPR001638">
    <property type="entry name" value="Solute-binding_3/MltF_N"/>
</dbReference>
<evidence type="ECO:0000259" key="5">
    <source>
        <dbReference type="SMART" id="SM00062"/>
    </source>
</evidence>
<protein>
    <submittedName>
        <fullName evidence="6">Transporter substrate-binding domain-containing protein</fullName>
    </submittedName>
</protein>
<evidence type="ECO:0000313" key="6">
    <source>
        <dbReference type="EMBL" id="NER30263.1"/>
    </source>
</evidence>
<evidence type="ECO:0000256" key="2">
    <source>
        <dbReference type="ARBA" id="ARBA00022448"/>
    </source>
</evidence>
<dbReference type="PANTHER" id="PTHR30085">
    <property type="entry name" value="AMINO ACID ABC TRANSPORTER PERMEASE"/>
    <property type="match status" value="1"/>
</dbReference>
<comment type="caution">
    <text evidence="6">The sequence shown here is derived from an EMBL/GenBank/DDBJ whole genome shotgun (WGS) entry which is preliminary data.</text>
</comment>
<feature type="coiled-coil region" evidence="4">
    <location>
        <begin position="307"/>
        <end position="334"/>
    </location>
</feature>
<feature type="domain" description="Solute-binding protein family 3/N-terminal" evidence="5">
    <location>
        <begin position="83"/>
        <end position="332"/>
    </location>
</feature>
<organism evidence="6">
    <name type="scientific">Symploca sp. SIO1C4</name>
    <dbReference type="NCBI Taxonomy" id="2607765"/>
    <lineage>
        <taxon>Bacteria</taxon>
        <taxon>Bacillati</taxon>
        <taxon>Cyanobacteriota</taxon>
        <taxon>Cyanophyceae</taxon>
        <taxon>Coleofasciculales</taxon>
        <taxon>Coleofasciculaceae</taxon>
        <taxon>Symploca</taxon>
    </lineage>
</organism>
<accession>A0A6B3NF50</accession>
<dbReference type="AlphaFoldDB" id="A0A6B3NF50"/>
<dbReference type="EMBL" id="JAAHFQ010000516">
    <property type="protein sequence ID" value="NER30263.1"/>
    <property type="molecule type" value="Genomic_DNA"/>
</dbReference>
<dbReference type="SMART" id="SM00062">
    <property type="entry name" value="PBPb"/>
    <property type="match status" value="1"/>
</dbReference>
<name>A0A6B3NF50_9CYAN</name>
<dbReference type="GO" id="GO:0030288">
    <property type="term" value="C:outer membrane-bounded periplasmic space"/>
    <property type="evidence" value="ECO:0007669"/>
    <property type="project" value="TreeGrafter"/>
</dbReference>
<dbReference type="SUPFAM" id="SSF53850">
    <property type="entry name" value="Periplasmic binding protein-like II"/>
    <property type="match status" value="1"/>
</dbReference>
<dbReference type="PANTHER" id="PTHR30085:SF6">
    <property type="entry name" value="ABC TRANSPORTER GLUTAMINE-BINDING PROTEIN GLNH"/>
    <property type="match status" value="1"/>
</dbReference>
<dbReference type="InterPro" id="IPR051455">
    <property type="entry name" value="Bact_solute-bind_prot3"/>
</dbReference>
<comment type="similarity">
    <text evidence="1">Belongs to the bacterial solute-binding protein 3 family.</text>
</comment>
<evidence type="ECO:0000256" key="3">
    <source>
        <dbReference type="ARBA" id="ARBA00022729"/>
    </source>
</evidence>